<evidence type="ECO:0000313" key="1">
    <source>
        <dbReference type="EMBL" id="KAJ9123257.1"/>
    </source>
</evidence>
<protein>
    <submittedName>
        <fullName evidence="1">Uncharacterized protein</fullName>
    </submittedName>
</protein>
<reference evidence="1" key="1">
    <citation type="submission" date="2023-04" db="EMBL/GenBank/DDBJ databases">
        <title>Draft Genome sequencing of Naganishia species isolated from polar environments using Oxford Nanopore Technology.</title>
        <authorList>
            <person name="Leo P."/>
            <person name="Venkateswaran K."/>
        </authorList>
    </citation>
    <scope>NUCLEOTIDE SEQUENCE</scope>
    <source>
        <strain evidence="1">MNA-CCFEE 5425</strain>
    </source>
</reference>
<keyword evidence="2" id="KW-1185">Reference proteome</keyword>
<organism evidence="1 2">
    <name type="scientific">Naganishia vaughanmartiniae</name>
    <dbReference type="NCBI Taxonomy" id="1424756"/>
    <lineage>
        <taxon>Eukaryota</taxon>
        <taxon>Fungi</taxon>
        <taxon>Dikarya</taxon>
        <taxon>Basidiomycota</taxon>
        <taxon>Agaricomycotina</taxon>
        <taxon>Tremellomycetes</taxon>
        <taxon>Filobasidiales</taxon>
        <taxon>Filobasidiaceae</taxon>
        <taxon>Naganishia</taxon>
    </lineage>
</organism>
<dbReference type="Proteomes" id="UP001243375">
    <property type="component" value="Unassembled WGS sequence"/>
</dbReference>
<gene>
    <name evidence="1" type="ORF">QFC22_001453</name>
</gene>
<evidence type="ECO:0000313" key="2">
    <source>
        <dbReference type="Proteomes" id="UP001243375"/>
    </source>
</evidence>
<comment type="caution">
    <text evidence="1">The sequence shown here is derived from an EMBL/GenBank/DDBJ whole genome shotgun (WGS) entry which is preliminary data.</text>
</comment>
<name>A0ACC2XKL4_9TREE</name>
<dbReference type="EMBL" id="JASBWU010000003">
    <property type="protein sequence ID" value="KAJ9123257.1"/>
    <property type="molecule type" value="Genomic_DNA"/>
</dbReference>
<accession>A0ACC2XKL4</accession>
<proteinExistence type="predicted"/>
<sequence length="1204" mass="133556">MGTGTRSAEEKKLLGVVVGAFSSSGTKSASGSGKSSSGANRSAIGSETPRNASSTELVEQDLLIGKGGRGFDDVDAVLRKIRRDWPEVLGPDFSPTTLALSLLSSSTATQQPDHRLPQFLQAHQTLSQSLSQTVKTHYQVYANSLPVHADLLSALGRIQSVVRETKEGLKRGKELLAGGAAGMDARARVQNAQAGAAAAPVGGGGGGTAGKRGEMALLWNKERMLRDSLKLLDTIENMNKVPERLETLIGEKKFLQASLILTRSLKTIDREEMMEIEALGELRTYLQAQMNALMEILIEELSNHLYLKTVYSESRWVVYQPGQAEMIVPKYNAEEDLFSPSIEPALPIPTNPGDRMSSRLSRFLVNLSMKPLRDPILYLSDAELLELPAIPQHIHRRAAGGFNSSVSSMSGFLAGGNDSQQGKFSYVNPEQDSFAYMEVVLESLSILGKLGHALEVISARIGSELFTLVESTIDEVAERMDMRQADLQSMRMQTIIEGSNRTSAAPASTSTTSTLQRIGKPARLRNESLDQTDSAEQAETLLDLFWTVYSKLRAVVEGHRVVGEIVGRIGMVKSLQRPGQSQGKQVIAIPMEEVIKPMQKEVRTLMHDYLTDQDRGSDANIKPLTTINDVLRNSKSARDRHKIVFRFGDTDSQSLEKDLKVYQDTVDSAMKTYAPGLVTLAEKGVQNGITVTTINLDLTSRKARQHRLLVKPNPFNARLLFQPYLSFVSSAKQVAGISSLDDDAEVVGTFMDDFVVKVYLPQLEDKVTSIFQNALNSPSAFLVDVYWNAWSAHPIVKSATDVMGLVNSLCFMLSHTPFQQENYSRLILGIIVRYYQRCSTNYRDLVTSDSYTAGDLPLAAIWAQREEIVACLEELQATPMTDKSRQQELVRQETRIELDLHAGKSVTEKDLIGGRAKFEALAHLYYSIRWLVSQLNKLKIVANDGTSPLLVKTTKRLSLIPTPNTSMTPQLELSTAMAQRFDAILSTYDQLGDLVLFTLRAELRCRIMHYCEVSMSKGNYRIENEADEPDPYILDLTVDLGECYGAVLSKLPEEDVRFLFCGLGALTDQVMVSSARFVRFATQFGVYKIERNILAIQQTLRNITDGAEDSNMDRAKRYWALYGIGPKAMLEELQSRKPEFSFDEYNHMLNLQCKVDPKASNRFSGSFQMDSSGHSSSRSAVDADRTLYNDFLIDLHSLAINDWD</sequence>